<dbReference type="PROSITE" id="PS50943">
    <property type="entry name" value="HTH_CROC1"/>
    <property type="match status" value="1"/>
</dbReference>
<gene>
    <name evidence="3" type="ORF">HD597_000048</name>
</gene>
<name>A0A9X2GE49_9ACTN</name>
<evidence type="ECO:0000313" key="3">
    <source>
        <dbReference type="EMBL" id="MCP2353028.1"/>
    </source>
</evidence>
<dbReference type="SMART" id="SM00530">
    <property type="entry name" value="HTH_XRE"/>
    <property type="match status" value="2"/>
</dbReference>
<reference evidence="3" key="1">
    <citation type="submission" date="2022-06" db="EMBL/GenBank/DDBJ databases">
        <title>Sequencing the genomes of 1000 actinobacteria strains.</title>
        <authorList>
            <person name="Klenk H.-P."/>
        </authorList>
    </citation>
    <scope>NUCLEOTIDE SEQUENCE</scope>
    <source>
        <strain evidence="3">DSM 46694</strain>
    </source>
</reference>
<dbReference type="Pfam" id="PF19054">
    <property type="entry name" value="DUF5753"/>
    <property type="match status" value="1"/>
</dbReference>
<dbReference type="RefSeq" id="WP_253739397.1">
    <property type="nucleotide sequence ID" value="NZ_BAABKA010000098.1"/>
</dbReference>
<dbReference type="Pfam" id="PF01381">
    <property type="entry name" value="HTH_3"/>
    <property type="match status" value="1"/>
</dbReference>
<dbReference type="InterPro" id="IPR001387">
    <property type="entry name" value="Cro/C1-type_HTH"/>
</dbReference>
<feature type="domain" description="HTH cro/C1-type" evidence="2">
    <location>
        <begin position="33"/>
        <end position="68"/>
    </location>
</feature>
<comment type="caution">
    <text evidence="3">The sequence shown here is derived from an EMBL/GenBank/DDBJ whole genome shotgun (WGS) entry which is preliminary data.</text>
</comment>
<protein>
    <submittedName>
        <fullName evidence="3">Transcriptional regulator with XRE-family HTH domain</fullName>
    </submittedName>
</protein>
<dbReference type="AlphaFoldDB" id="A0A9X2GE49"/>
<evidence type="ECO:0000259" key="2">
    <source>
        <dbReference type="PROSITE" id="PS50943"/>
    </source>
</evidence>
<evidence type="ECO:0000256" key="1">
    <source>
        <dbReference type="SAM" id="MobiDB-lite"/>
    </source>
</evidence>
<dbReference type="InterPro" id="IPR010982">
    <property type="entry name" value="Lambda_DNA-bd_dom_sf"/>
</dbReference>
<dbReference type="EMBL" id="JAMZEB010000001">
    <property type="protein sequence ID" value="MCP2353028.1"/>
    <property type="molecule type" value="Genomic_DNA"/>
</dbReference>
<accession>A0A9X2GE49</accession>
<keyword evidence="4" id="KW-1185">Reference proteome</keyword>
<organism evidence="3 4">
    <name type="scientific">Nonomuraea thailandensis</name>
    <dbReference type="NCBI Taxonomy" id="1188745"/>
    <lineage>
        <taxon>Bacteria</taxon>
        <taxon>Bacillati</taxon>
        <taxon>Actinomycetota</taxon>
        <taxon>Actinomycetes</taxon>
        <taxon>Streptosporangiales</taxon>
        <taxon>Streptosporangiaceae</taxon>
        <taxon>Nonomuraea</taxon>
    </lineage>
</organism>
<sequence length="436" mass="48232">MATFADRLGDALHAKGWSAQDLVRAVQQGGHRMTKSYLSQLLAGNKDNPNLELLRALAQLLDVSVGWLAGDDVPRERPAAGQGGTDILSGAELAADYVLLSEPSRRSIGHMVRLARRAEARPTPRRPPTPAHQDHIGGGTHPFPFIQVQQLHHLTVETGNLLGQRLHTLRTATATSLGEAAAALALTEQDIIDLERGDRAISEAELGHLLTLYDISSAEQRALICEVARGEHTEAWWLPTYFATTPPWFAPMLAAEADARVIRTYGAESVPPLLQTEAYARAARQAAHYPDRAPEQVEVAVRVVMDRQIEPIERQSAKVWAIIRETALLDMPGDPDVQVEQLNHLIDLAKQDHITLRINGRHGDRYQPRGGSFTILQRLGKANLVYVTGLFEDQLITKPEFVDEYLVAHLRLDLSAEPRERTVELLSSIRRHIASP</sequence>
<dbReference type="SUPFAM" id="SSF47413">
    <property type="entry name" value="lambda repressor-like DNA-binding domains"/>
    <property type="match status" value="2"/>
</dbReference>
<dbReference type="Gene3D" id="1.10.260.40">
    <property type="entry name" value="lambda repressor-like DNA-binding domains"/>
    <property type="match status" value="1"/>
</dbReference>
<evidence type="ECO:0000313" key="4">
    <source>
        <dbReference type="Proteomes" id="UP001139648"/>
    </source>
</evidence>
<feature type="region of interest" description="Disordered" evidence="1">
    <location>
        <begin position="118"/>
        <end position="138"/>
    </location>
</feature>
<dbReference type="InterPro" id="IPR043917">
    <property type="entry name" value="DUF5753"/>
</dbReference>
<proteinExistence type="predicted"/>
<dbReference type="GO" id="GO:0003677">
    <property type="term" value="F:DNA binding"/>
    <property type="evidence" value="ECO:0007669"/>
    <property type="project" value="InterPro"/>
</dbReference>
<dbReference type="Proteomes" id="UP001139648">
    <property type="component" value="Unassembled WGS sequence"/>
</dbReference>